<evidence type="ECO:0000313" key="2">
    <source>
        <dbReference type="EMBL" id="MEE1946605.1"/>
    </source>
</evidence>
<protein>
    <submittedName>
        <fullName evidence="2">Uncharacterized protein</fullName>
    </submittedName>
</protein>
<dbReference type="Proteomes" id="UP001336835">
    <property type="component" value="Unassembled WGS sequence"/>
</dbReference>
<sequence length="153" mass="16550">MKKYILVLVALWVTSVTLAQNKPQTNSPSPKVSFNGKTCDALIAKLVDPNDYQGVELAGIGAGDMLKAKGKKPTGMNVNLKKDAKVMNMAEFFDSYKVPAANQEVIKVNGVALKIRENFLASKTMIGKVDFGKDAAGKPFTNITTTNNKTIKK</sequence>
<dbReference type="EMBL" id="JAZDQT010000003">
    <property type="protein sequence ID" value="MEE1946605.1"/>
    <property type="molecule type" value="Genomic_DNA"/>
</dbReference>
<feature type="chain" id="PRO_5046591270" evidence="1">
    <location>
        <begin position="20"/>
        <end position="153"/>
    </location>
</feature>
<dbReference type="RefSeq" id="WP_330108907.1">
    <property type="nucleotide sequence ID" value="NZ_JAZDQT010000003.1"/>
</dbReference>
<accession>A0ABU7IAV4</accession>
<organism evidence="2 3">
    <name type="scientific">Pedobacter albus</name>
    <dbReference type="NCBI Taxonomy" id="3113905"/>
    <lineage>
        <taxon>Bacteria</taxon>
        <taxon>Pseudomonadati</taxon>
        <taxon>Bacteroidota</taxon>
        <taxon>Sphingobacteriia</taxon>
        <taxon>Sphingobacteriales</taxon>
        <taxon>Sphingobacteriaceae</taxon>
        <taxon>Pedobacter</taxon>
    </lineage>
</organism>
<keyword evidence="3" id="KW-1185">Reference proteome</keyword>
<evidence type="ECO:0000256" key="1">
    <source>
        <dbReference type="SAM" id="SignalP"/>
    </source>
</evidence>
<proteinExistence type="predicted"/>
<reference evidence="2 3" key="1">
    <citation type="submission" date="2024-01" db="EMBL/GenBank/DDBJ databases">
        <title>Pedobacter sp. nov., isolated from fresh soil.</title>
        <authorList>
            <person name="Le N.T.T."/>
        </authorList>
    </citation>
    <scope>NUCLEOTIDE SEQUENCE [LARGE SCALE GENOMIC DNA]</scope>
    <source>
        <strain evidence="2 3">KR3-3</strain>
    </source>
</reference>
<name>A0ABU7IAV4_9SPHI</name>
<gene>
    <name evidence="2" type="ORF">VRU48_15875</name>
</gene>
<comment type="caution">
    <text evidence="2">The sequence shown here is derived from an EMBL/GenBank/DDBJ whole genome shotgun (WGS) entry which is preliminary data.</text>
</comment>
<feature type="signal peptide" evidence="1">
    <location>
        <begin position="1"/>
        <end position="19"/>
    </location>
</feature>
<keyword evidence="1" id="KW-0732">Signal</keyword>
<evidence type="ECO:0000313" key="3">
    <source>
        <dbReference type="Proteomes" id="UP001336835"/>
    </source>
</evidence>